<reference evidence="2 3" key="1">
    <citation type="submission" date="2019-10" db="EMBL/GenBank/DDBJ databases">
        <title>Whole genome shotgun sequence of Streptomyces angustmyceticus NBRC 3934.</title>
        <authorList>
            <person name="Hosoyama A."/>
            <person name="Ichikawa N."/>
            <person name="Kimura A."/>
            <person name="Kitahashi Y."/>
            <person name="Komaki H."/>
            <person name="Uohara A."/>
        </authorList>
    </citation>
    <scope>NUCLEOTIDE SEQUENCE [LARGE SCALE GENOMIC DNA]</scope>
    <source>
        <strain evidence="2 3">NBRC 3934</strain>
    </source>
</reference>
<feature type="region of interest" description="Disordered" evidence="1">
    <location>
        <begin position="1"/>
        <end position="70"/>
    </location>
</feature>
<evidence type="ECO:0000256" key="1">
    <source>
        <dbReference type="SAM" id="MobiDB-lite"/>
    </source>
</evidence>
<keyword evidence="3" id="KW-1185">Reference proteome</keyword>
<evidence type="ECO:0000313" key="3">
    <source>
        <dbReference type="Proteomes" id="UP000325598"/>
    </source>
</evidence>
<name>A0A5J4L3L9_9ACTN</name>
<comment type="caution">
    <text evidence="2">The sequence shown here is derived from an EMBL/GenBank/DDBJ whole genome shotgun (WGS) entry which is preliminary data.</text>
</comment>
<gene>
    <name evidence="2" type="ORF">San01_15240</name>
</gene>
<organism evidence="2 3">
    <name type="scientific">Streptomyces angustmyceticus</name>
    <dbReference type="NCBI Taxonomy" id="285578"/>
    <lineage>
        <taxon>Bacteria</taxon>
        <taxon>Bacillati</taxon>
        <taxon>Actinomycetota</taxon>
        <taxon>Actinomycetes</taxon>
        <taxon>Kitasatosporales</taxon>
        <taxon>Streptomycetaceae</taxon>
        <taxon>Streptomyces</taxon>
    </lineage>
</organism>
<dbReference type="AlphaFoldDB" id="A0A5J4L3L9"/>
<dbReference type="Proteomes" id="UP000325598">
    <property type="component" value="Unassembled WGS sequence"/>
</dbReference>
<dbReference type="EMBL" id="BLAG01000005">
    <property type="protein sequence ID" value="GES29037.1"/>
    <property type="molecule type" value="Genomic_DNA"/>
</dbReference>
<evidence type="ECO:0000313" key="2">
    <source>
        <dbReference type="EMBL" id="GES29037.1"/>
    </source>
</evidence>
<proteinExistence type="predicted"/>
<protein>
    <submittedName>
        <fullName evidence="2">Uncharacterized protein</fullName>
    </submittedName>
</protein>
<sequence>MLLREQIPARRNLRMTPTYARRSPEAARTRSVAMPPLLPALEEGDAPALQNEPAGCAAPDGAGPGRGMER</sequence>
<accession>A0A5J4L3L9</accession>